<keyword evidence="8" id="KW-1185">Reference proteome</keyword>
<feature type="region of interest" description="Disordered" evidence="6">
    <location>
        <begin position="225"/>
        <end position="260"/>
    </location>
</feature>
<evidence type="ECO:0000256" key="2">
    <source>
        <dbReference type="ARBA" id="ARBA00022741"/>
    </source>
</evidence>
<dbReference type="GO" id="GO:0005886">
    <property type="term" value="C:plasma membrane"/>
    <property type="evidence" value="ECO:0007669"/>
    <property type="project" value="TreeGrafter"/>
</dbReference>
<dbReference type="Pfam" id="PF07714">
    <property type="entry name" value="PK_Tyr_Ser-Thr"/>
    <property type="match status" value="1"/>
</dbReference>
<dbReference type="PRINTS" id="PR00109">
    <property type="entry name" value="TYRKINASE"/>
</dbReference>
<evidence type="ECO:0000256" key="4">
    <source>
        <dbReference type="ARBA" id="ARBA00022840"/>
    </source>
</evidence>
<evidence type="ECO:0000256" key="3">
    <source>
        <dbReference type="ARBA" id="ARBA00022777"/>
    </source>
</evidence>
<evidence type="ECO:0000256" key="6">
    <source>
        <dbReference type="SAM" id="MobiDB-lite"/>
    </source>
</evidence>
<gene>
    <name evidence="7" type="ORF">PACLA_8A029595</name>
</gene>
<organism evidence="7 8">
    <name type="scientific">Paramuricea clavata</name>
    <name type="common">Red gorgonian</name>
    <name type="synonym">Violescent sea-whip</name>
    <dbReference type="NCBI Taxonomy" id="317549"/>
    <lineage>
        <taxon>Eukaryota</taxon>
        <taxon>Metazoa</taxon>
        <taxon>Cnidaria</taxon>
        <taxon>Anthozoa</taxon>
        <taxon>Octocorallia</taxon>
        <taxon>Malacalcyonacea</taxon>
        <taxon>Plexauridae</taxon>
        <taxon>Paramuricea</taxon>
    </lineage>
</organism>
<dbReference type="CDD" id="cd00192">
    <property type="entry name" value="PTKc"/>
    <property type="match status" value="1"/>
</dbReference>
<evidence type="ECO:0000256" key="1">
    <source>
        <dbReference type="ARBA" id="ARBA00022679"/>
    </source>
</evidence>
<dbReference type="GO" id="GO:0007169">
    <property type="term" value="P:cell surface receptor protein tyrosine kinase signaling pathway"/>
    <property type="evidence" value="ECO:0007669"/>
    <property type="project" value="TreeGrafter"/>
</dbReference>
<dbReference type="Proteomes" id="UP001152795">
    <property type="component" value="Unassembled WGS sequence"/>
</dbReference>
<dbReference type="PROSITE" id="PS00109">
    <property type="entry name" value="PROTEIN_KINASE_TYR"/>
    <property type="match status" value="1"/>
</dbReference>
<dbReference type="EMBL" id="CACRXK020003238">
    <property type="protein sequence ID" value="CAB3997966.1"/>
    <property type="molecule type" value="Genomic_DNA"/>
</dbReference>
<dbReference type="InterPro" id="IPR011009">
    <property type="entry name" value="Kinase-like_dom_sf"/>
</dbReference>
<proteinExistence type="predicted"/>
<reference evidence="7" key="1">
    <citation type="submission" date="2020-04" db="EMBL/GenBank/DDBJ databases">
        <authorList>
            <person name="Alioto T."/>
            <person name="Alioto T."/>
            <person name="Gomez Garrido J."/>
        </authorList>
    </citation>
    <scope>NUCLEOTIDE SEQUENCE</scope>
    <source>
        <strain evidence="7">A484AB</strain>
    </source>
</reference>
<feature type="compositionally biased region" description="Basic and acidic residues" evidence="6">
    <location>
        <begin position="228"/>
        <end position="246"/>
    </location>
</feature>
<dbReference type="InterPro" id="IPR001245">
    <property type="entry name" value="Ser-Thr/Tyr_kinase_cat_dom"/>
</dbReference>
<comment type="caution">
    <text evidence="7">The sequence shown here is derived from an EMBL/GenBank/DDBJ whole genome shotgun (WGS) entry which is preliminary data.</text>
</comment>
<dbReference type="PROSITE" id="PS50011">
    <property type="entry name" value="PROTEIN_KINASE_DOM"/>
    <property type="match status" value="1"/>
</dbReference>
<sequence>MLLHSNSTTKNVFDIYQLFMISFVTYYTLDLNLKIASGINEEIRAALDTKELESFARQIASGMKHISDLDIVHRDLAARNILLGEDQVLKIADFGLSCEGTYIKKSNGKIPYRWLSIEAIQDRTYSTASDVWAFGVVLWEICTLGDTPYSSISDRDLKEFLFSGKRLEKVESCTEDIYEIMLKCWSHLPKDRPTFHELTNTLCDLEHTGNTYVNLPGLMLQSIESEDGEKHEKRKQENTDSVDGRNKQLSLNASVSADKDFDNQGFCYSQEEMNAHVDQQELVSTNA</sequence>
<evidence type="ECO:0000256" key="5">
    <source>
        <dbReference type="ARBA" id="ARBA00023137"/>
    </source>
</evidence>
<dbReference type="SMART" id="SM00219">
    <property type="entry name" value="TyrKc"/>
    <property type="match status" value="1"/>
</dbReference>
<accession>A0A7D9I6W2</accession>
<dbReference type="InterPro" id="IPR020635">
    <property type="entry name" value="Tyr_kinase_cat_dom"/>
</dbReference>
<dbReference type="InterPro" id="IPR008266">
    <property type="entry name" value="Tyr_kinase_AS"/>
</dbReference>
<dbReference type="OrthoDB" id="5981080at2759"/>
<evidence type="ECO:0000313" key="7">
    <source>
        <dbReference type="EMBL" id="CAB3997966.1"/>
    </source>
</evidence>
<protein>
    <submittedName>
        <fullName evidence="7">Tyrosine kinase</fullName>
    </submittedName>
</protein>
<dbReference type="AlphaFoldDB" id="A0A7D9I6W2"/>
<dbReference type="GO" id="GO:0043235">
    <property type="term" value="C:receptor complex"/>
    <property type="evidence" value="ECO:0007669"/>
    <property type="project" value="TreeGrafter"/>
</dbReference>
<keyword evidence="1" id="KW-0808">Transferase</keyword>
<dbReference type="SUPFAM" id="SSF56112">
    <property type="entry name" value="Protein kinase-like (PK-like)"/>
    <property type="match status" value="1"/>
</dbReference>
<dbReference type="InterPro" id="IPR050122">
    <property type="entry name" value="RTK"/>
</dbReference>
<keyword evidence="5" id="KW-0829">Tyrosine-protein kinase</keyword>
<keyword evidence="4" id="KW-0067">ATP-binding</keyword>
<dbReference type="GO" id="GO:0005524">
    <property type="term" value="F:ATP binding"/>
    <property type="evidence" value="ECO:0007669"/>
    <property type="project" value="UniProtKB-KW"/>
</dbReference>
<evidence type="ECO:0000313" key="8">
    <source>
        <dbReference type="Proteomes" id="UP001152795"/>
    </source>
</evidence>
<dbReference type="InterPro" id="IPR000719">
    <property type="entry name" value="Prot_kinase_dom"/>
</dbReference>
<name>A0A7D9I6W2_PARCT</name>
<dbReference type="PANTHER" id="PTHR24416">
    <property type="entry name" value="TYROSINE-PROTEIN KINASE RECEPTOR"/>
    <property type="match status" value="1"/>
</dbReference>
<keyword evidence="3 7" id="KW-0418">Kinase</keyword>
<dbReference type="PANTHER" id="PTHR24416:SF594">
    <property type="entry name" value="PROTEIN KINASE DOMAIN-CONTAINING PROTEIN"/>
    <property type="match status" value="1"/>
</dbReference>
<keyword evidence="2" id="KW-0547">Nucleotide-binding</keyword>
<dbReference type="Gene3D" id="1.10.510.10">
    <property type="entry name" value="Transferase(Phosphotransferase) domain 1"/>
    <property type="match status" value="1"/>
</dbReference>
<dbReference type="FunFam" id="1.10.510.10:FF:000554">
    <property type="entry name" value="Predicted protein"/>
    <property type="match status" value="1"/>
</dbReference>
<dbReference type="GO" id="GO:0004714">
    <property type="term" value="F:transmembrane receptor protein tyrosine kinase activity"/>
    <property type="evidence" value="ECO:0007669"/>
    <property type="project" value="TreeGrafter"/>
</dbReference>